<dbReference type="SUPFAM" id="SSF49503">
    <property type="entry name" value="Cupredoxins"/>
    <property type="match status" value="1"/>
</dbReference>
<dbReference type="Pfam" id="PF14686">
    <property type="entry name" value="fn3_3"/>
    <property type="match status" value="1"/>
</dbReference>
<keyword evidence="5" id="KW-1185">Reference proteome</keyword>
<evidence type="ECO:0000256" key="2">
    <source>
        <dbReference type="SAM" id="SignalP"/>
    </source>
</evidence>
<reference evidence="4 5" key="1">
    <citation type="submission" date="2023-12" db="EMBL/GenBank/DDBJ databases">
        <title>the genome sequence of Hyalangium sp. s54d21.</title>
        <authorList>
            <person name="Zhang X."/>
        </authorList>
    </citation>
    <scope>NUCLEOTIDE SEQUENCE [LARGE SCALE GENOMIC DNA]</scope>
    <source>
        <strain evidence="5">s54d21</strain>
    </source>
</reference>
<organism evidence="4 5">
    <name type="scientific">Hyalangium rubrum</name>
    <dbReference type="NCBI Taxonomy" id="3103134"/>
    <lineage>
        <taxon>Bacteria</taxon>
        <taxon>Pseudomonadati</taxon>
        <taxon>Myxococcota</taxon>
        <taxon>Myxococcia</taxon>
        <taxon>Myxococcales</taxon>
        <taxon>Cystobacterineae</taxon>
        <taxon>Archangiaceae</taxon>
        <taxon>Hyalangium</taxon>
    </lineage>
</organism>
<accession>A0ABU5HB16</accession>
<keyword evidence="4" id="KW-0675">Receptor</keyword>
<dbReference type="InterPro" id="IPR008972">
    <property type="entry name" value="Cupredoxin"/>
</dbReference>
<gene>
    <name evidence="4" type="ORF">SYV04_29110</name>
</gene>
<dbReference type="InterPro" id="IPR029413">
    <property type="entry name" value="RG-lyase_II"/>
</dbReference>
<dbReference type="InterPro" id="IPR013784">
    <property type="entry name" value="Carb-bd-like_fold"/>
</dbReference>
<dbReference type="RefSeq" id="WP_321549212.1">
    <property type="nucleotide sequence ID" value="NZ_JAXIVS010000011.1"/>
</dbReference>
<feature type="chain" id="PRO_5046197123" evidence="2">
    <location>
        <begin position="24"/>
        <end position="270"/>
    </location>
</feature>
<sequence>MKLRTLGLALFGAAGLGVLPACTKDEAPPPPATPPASASATGEAAKPAPAAPAPVAVSGRGTVRGVVKFTGQPPAMADIAPSSDPACEGMVLKEQAVLVKDGKLQNVLVRVRGAVPGAPAAPTEPVVVDQSKCTYLPRVQGAVSGQALLVKNSDGTMHNVRGMAGTRALFNLAQPPSAPPVTKPMPGEVELLQLKCDVHAWMRGYISVSPHPYFATTGEDGAFSMEGVPEGTYTLEAWHETFGTKTAEVTVKKEAVSEAAFEFTATDKAL</sequence>
<protein>
    <submittedName>
        <fullName evidence="4">TonB-dependent receptor</fullName>
    </submittedName>
</protein>
<evidence type="ECO:0000256" key="1">
    <source>
        <dbReference type="SAM" id="MobiDB-lite"/>
    </source>
</evidence>
<dbReference type="SUPFAM" id="SSF49452">
    <property type="entry name" value="Starch-binding domain-like"/>
    <property type="match status" value="1"/>
</dbReference>
<proteinExistence type="predicted"/>
<comment type="caution">
    <text evidence="4">The sequence shown here is derived from an EMBL/GenBank/DDBJ whole genome shotgun (WGS) entry which is preliminary data.</text>
</comment>
<dbReference type="Proteomes" id="UP001291309">
    <property type="component" value="Unassembled WGS sequence"/>
</dbReference>
<keyword evidence="2" id="KW-0732">Signal</keyword>
<evidence type="ECO:0000313" key="4">
    <source>
        <dbReference type="EMBL" id="MDY7230490.1"/>
    </source>
</evidence>
<feature type="compositionally biased region" description="Low complexity" evidence="1">
    <location>
        <begin position="35"/>
        <end position="56"/>
    </location>
</feature>
<feature type="signal peptide" evidence="2">
    <location>
        <begin position="1"/>
        <end position="23"/>
    </location>
</feature>
<feature type="region of interest" description="Disordered" evidence="1">
    <location>
        <begin position="25"/>
        <end position="56"/>
    </location>
</feature>
<dbReference type="EMBL" id="JAXIVS010000011">
    <property type="protein sequence ID" value="MDY7230490.1"/>
    <property type="molecule type" value="Genomic_DNA"/>
</dbReference>
<dbReference type="Gene3D" id="2.60.40.1120">
    <property type="entry name" value="Carboxypeptidase-like, regulatory domain"/>
    <property type="match status" value="1"/>
</dbReference>
<evidence type="ECO:0000259" key="3">
    <source>
        <dbReference type="Pfam" id="PF14686"/>
    </source>
</evidence>
<name>A0ABU5HB16_9BACT</name>
<evidence type="ECO:0000313" key="5">
    <source>
        <dbReference type="Proteomes" id="UP001291309"/>
    </source>
</evidence>
<feature type="domain" description="Rhamnogalacturonan lyase" evidence="3">
    <location>
        <begin position="213"/>
        <end position="254"/>
    </location>
</feature>